<dbReference type="Pfam" id="PF00293">
    <property type="entry name" value="NUDIX"/>
    <property type="match status" value="1"/>
</dbReference>
<comment type="caution">
    <text evidence="4">The sequence shown here is derived from an EMBL/GenBank/DDBJ whole genome shotgun (WGS) entry which is preliminary data.</text>
</comment>
<evidence type="ECO:0000256" key="2">
    <source>
        <dbReference type="ARBA" id="ARBA00022801"/>
    </source>
</evidence>
<dbReference type="AlphaFoldDB" id="A0AB34FVY7"/>
<protein>
    <submittedName>
        <fullName evidence="4">AC transposase</fullName>
    </submittedName>
</protein>
<comment type="cofactor">
    <cofactor evidence="1">
        <name>Mg(2+)</name>
        <dbReference type="ChEBI" id="CHEBI:18420"/>
    </cofactor>
</comment>
<dbReference type="InterPro" id="IPR000086">
    <property type="entry name" value="NUDIX_hydrolase_dom"/>
</dbReference>
<dbReference type="PROSITE" id="PS51462">
    <property type="entry name" value="NUDIX"/>
    <property type="match status" value="1"/>
</dbReference>
<feature type="domain" description="Nudix hydrolase" evidence="3">
    <location>
        <begin position="46"/>
        <end position="215"/>
    </location>
</feature>
<keyword evidence="2" id="KW-0378">Hydrolase</keyword>
<organism evidence="4 5">
    <name type="scientific">Purpureocillium lavendulum</name>
    <dbReference type="NCBI Taxonomy" id="1247861"/>
    <lineage>
        <taxon>Eukaryota</taxon>
        <taxon>Fungi</taxon>
        <taxon>Dikarya</taxon>
        <taxon>Ascomycota</taxon>
        <taxon>Pezizomycotina</taxon>
        <taxon>Sordariomycetes</taxon>
        <taxon>Hypocreomycetidae</taxon>
        <taxon>Hypocreales</taxon>
        <taxon>Ophiocordycipitaceae</taxon>
        <taxon>Purpureocillium</taxon>
    </lineage>
</organism>
<gene>
    <name evidence="4" type="ORF">O9K51_03966</name>
</gene>
<name>A0AB34FVY7_9HYPO</name>
<evidence type="ECO:0000259" key="3">
    <source>
        <dbReference type="PROSITE" id="PS51462"/>
    </source>
</evidence>
<dbReference type="Proteomes" id="UP001163105">
    <property type="component" value="Unassembled WGS sequence"/>
</dbReference>
<dbReference type="GO" id="GO:0016787">
    <property type="term" value="F:hydrolase activity"/>
    <property type="evidence" value="ECO:0007669"/>
    <property type="project" value="UniProtKB-KW"/>
</dbReference>
<accession>A0AB34FVY7</accession>
<evidence type="ECO:0000313" key="5">
    <source>
        <dbReference type="Proteomes" id="UP001163105"/>
    </source>
</evidence>
<evidence type="ECO:0000313" key="4">
    <source>
        <dbReference type="EMBL" id="KAJ6442791.1"/>
    </source>
</evidence>
<keyword evidence="5" id="KW-1185">Reference proteome</keyword>
<dbReference type="CDD" id="cd02883">
    <property type="entry name" value="NUDIX_Hydrolase"/>
    <property type="match status" value="1"/>
</dbReference>
<sequence>MEQSGTVKAAVKSDVSEHAPITYTASPAIQMFSVPPADLLASRPDIHNVIAGAMVFRSPSADSGSGGAHREVLLLRRAASDSFPLKWEIPAGTADPMADRSIIEVAVRELWEETQLRARRLHRAVGMGLPQGVTEISCTGDVQDARMDAELPMSLLRLSGRTWAVVTFLTGLEDDNAEVLLREDEHVDWAWVTRDEVREGRFHTGANLDLVSEAMKMILLEGFRVMEEIHSYGHLLRNRRGYVGRPYLKEHQITLGSTGILESDNSVYRFIVKC</sequence>
<dbReference type="Gene3D" id="3.90.79.10">
    <property type="entry name" value="Nucleoside Triphosphate Pyrophosphohydrolase"/>
    <property type="match status" value="1"/>
</dbReference>
<proteinExistence type="predicted"/>
<reference evidence="4" key="1">
    <citation type="submission" date="2023-01" db="EMBL/GenBank/DDBJ databases">
        <title>The growth and conidiation of Purpureocillium lavendulum are regulated by nitrogen source and histone H3K14 acetylation.</title>
        <authorList>
            <person name="Tang P."/>
            <person name="Han J."/>
            <person name="Zhang C."/>
            <person name="Tang P."/>
            <person name="Qi F."/>
            <person name="Zhang K."/>
            <person name="Liang L."/>
        </authorList>
    </citation>
    <scope>NUCLEOTIDE SEQUENCE</scope>
    <source>
        <strain evidence="4">YMF1.00683</strain>
    </source>
</reference>
<dbReference type="PANTHER" id="PTHR43046:SF14">
    <property type="entry name" value="MUTT_NUDIX FAMILY PROTEIN"/>
    <property type="match status" value="1"/>
</dbReference>
<dbReference type="EMBL" id="JAQHRD010000003">
    <property type="protein sequence ID" value="KAJ6442791.1"/>
    <property type="molecule type" value="Genomic_DNA"/>
</dbReference>
<dbReference type="SUPFAM" id="SSF55811">
    <property type="entry name" value="Nudix"/>
    <property type="match status" value="1"/>
</dbReference>
<evidence type="ECO:0000256" key="1">
    <source>
        <dbReference type="ARBA" id="ARBA00001946"/>
    </source>
</evidence>
<dbReference type="InterPro" id="IPR015797">
    <property type="entry name" value="NUDIX_hydrolase-like_dom_sf"/>
</dbReference>
<dbReference type="PANTHER" id="PTHR43046">
    <property type="entry name" value="GDP-MANNOSE MANNOSYL HYDROLASE"/>
    <property type="match status" value="1"/>
</dbReference>